<organism evidence="2 3">
    <name type="scientific">Salirhabdus euzebyi</name>
    <dbReference type="NCBI Taxonomy" id="394506"/>
    <lineage>
        <taxon>Bacteria</taxon>
        <taxon>Bacillati</taxon>
        <taxon>Bacillota</taxon>
        <taxon>Bacilli</taxon>
        <taxon>Bacillales</taxon>
        <taxon>Bacillaceae</taxon>
        <taxon>Salirhabdus</taxon>
    </lineage>
</organism>
<sequence>MSKVIKFILFTVIALVIFRKDYASIKKQKDKKEKRVYISTFFLGYILVSLLVLEVNLPNPSDWIKQAYQPILEPYINSLKSHKLLE</sequence>
<feature type="transmembrane region" description="Helical" evidence="1">
    <location>
        <begin position="39"/>
        <end position="57"/>
    </location>
</feature>
<accession>A0A841Q3X0</accession>
<keyword evidence="3" id="KW-1185">Reference proteome</keyword>
<dbReference type="AlphaFoldDB" id="A0A841Q3X0"/>
<gene>
    <name evidence="2" type="ORF">HNQ94_001554</name>
</gene>
<dbReference type="EMBL" id="JACHGH010000004">
    <property type="protein sequence ID" value="MBB6453106.1"/>
    <property type="molecule type" value="Genomic_DNA"/>
</dbReference>
<name>A0A841Q3X0_9BACI</name>
<comment type="caution">
    <text evidence="2">The sequence shown here is derived from an EMBL/GenBank/DDBJ whole genome shotgun (WGS) entry which is preliminary data.</text>
</comment>
<keyword evidence="1" id="KW-1133">Transmembrane helix</keyword>
<evidence type="ECO:0000313" key="2">
    <source>
        <dbReference type="EMBL" id="MBB6453106.1"/>
    </source>
</evidence>
<proteinExistence type="predicted"/>
<reference evidence="2 3" key="1">
    <citation type="submission" date="2020-08" db="EMBL/GenBank/DDBJ databases">
        <title>Genomic Encyclopedia of Type Strains, Phase IV (KMG-IV): sequencing the most valuable type-strain genomes for metagenomic binning, comparative biology and taxonomic classification.</title>
        <authorList>
            <person name="Goeker M."/>
        </authorList>
    </citation>
    <scope>NUCLEOTIDE SEQUENCE [LARGE SCALE GENOMIC DNA]</scope>
    <source>
        <strain evidence="2 3">DSM 19612</strain>
    </source>
</reference>
<dbReference type="RefSeq" id="WP_174495778.1">
    <property type="nucleotide sequence ID" value="NZ_CADDWK010000004.1"/>
</dbReference>
<dbReference type="Proteomes" id="UP000581688">
    <property type="component" value="Unassembled WGS sequence"/>
</dbReference>
<protein>
    <submittedName>
        <fullName evidence="2">Putative membrane protein</fullName>
    </submittedName>
</protein>
<keyword evidence="1" id="KW-0472">Membrane</keyword>
<evidence type="ECO:0000313" key="3">
    <source>
        <dbReference type="Proteomes" id="UP000581688"/>
    </source>
</evidence>
<keyword evidence="1" id="KW-0812">Transmembrane</keyword>
<evidence type="ECO:0000256" key="1">
    <source>
        <dbReference type="SAM" id="Phobius"/>
    </source>
</evidence>